<evidence type="ECO:0000313" key="3">
    <source>
        <dbReference type="Proteomes" id="UP000560069"/>
    </source>
</evidence>
<gene>
    <name evidence="2" type="ORF">HNR11_001376</name>
</gene>
<feature type="region of interest" description="Disordered" evidence="1">
    <location>
        <begin position="1"/>
        <end position="39"/>
    </location>
</feature>
<accession>A0A7Z0E856</accession>
<protein>
    <submittedName>
        <fullName evidence="2">Uncharacterized protein</fullName>
    </submittedName>
</protein>
<evidence type="ECO:0000256" key="1">
    <source>
        <dbReference type="SAM" id="MobiDB-lite"/>
    </source>
</evidence>
<sequence>MTSVCRTRGGSAMRRRHRAEESPAEAQEGIDGALRFSER</sequence>
<reference evidence="2 3" key="1">
    <citation type="submission" date="2020-07" db="EMBL/GenBank/DDBJ databases">
        <title>Sequencing the genomes of 1000 actinobacteria strains.</title>
        <authorList>
            <person name="Klenk H.-P."/>
        </authorList>
    </citation>
    <scope>NUCLEOTIDE SEQUENCE [LARGE SCALE GENOMIC DNA]</scope>
    <source>
        <strain evidence="2 3">DSM 15664</strain>
    </source>
</reference>
<keyword evidence="3" id="KW-1185">Reference proteome</keyword>
<dbReference type="EMBL" id="JACCFQ010000001">
    <property type="protein sequence ID" value="NYJ16842.1"/>
    <property type="molecule type" value="Genomic_DNA"/>
</dbReference>
<dbReference type="AlphaFoldDB" id="A0A7Z0E856"/>
<organism evidence="2 3">
    <name type="scientific">Nesterenkonia sandarakina</name>
    <dbReference type="NCBI Taxonomy" id="272918"/>
    <lineage>
        <taxon>Bacteria</taxon>
        <taxon>Bacillati</taxon>
        <taxon>Actinomycetota</taxon>
        <taxon>Actinomycetes</taxon>
        <taxon>Micrococcales</taxon>
        <taxon>Micrococcaceae</taxon>
        <taxon>Nesterenkonia</taxon>
    </lineage>
</organism>
<dbReference type="Proteomes" id="UP000560069">
    <property type="component" value="Unassembled WGS sequence"/>
</dbReference>
<evidence type="ECO:0000313" key="2">
    <source>
        <dbReference type="EMBL" id="NYJ16842.1"/>
    </source>
</evidence>
<comment type="caution">
    <text evidence="2">The sequence shown here is derived from an EMBL/GenBank/DDBJ whole genome shotgun (WGS) entry which is preliminary data.</text>
</comment>
<name>A0A7Z0E856_9MICC</name>
<proteinExistence type="predicted"/>